<sequence length="164" mass="18004">MDIKLLATQTIQRETKEAYNAQATAMEKIAVEFTTLHNELLATQDKVKEAKAAGKALSRGGYLEVHQSEPYTQALKDAVSGYFKEGVLYLRSCLDEQGVVAIYSVCLPFTDEAGDLGGVSTEVLEDAVEEDHSPYLPIFEAPPQTPVIEVVGEDFLMYQTIAQV</sequence>
<comment type="caution">
    <text evidence="1">The sequence shown here is derived from an EMBL/GenBank/DDBJ whole genome shotgun (WGS) entry which is preliminary data.</text>
</comment>
<gene>
    <name evidence="1" type="ORF">NE237_017217</name>
</gene>
<keyword evidence="2" id="KW-1185">Reference proteome</keyword>
<proteinExistence type="predicted"/>
<protein>
    <submittedName>
        <fullName evidence="1">Uncharacterized protein</fullName>
    </submittedName>
</protein>
<organism evidence="1 2">
    <name type="scientific">Protea cynaroides</name>
    <dbReference type="NCBI Taxonomy" id="273540"/>
    <lineage>
        <taxon>Eukaryota</taxon>
        <taxon>Viridiplantae</taxon>
        <taxon>Streptophyta</taxon>
        <taxon>Embryophyta</taxon>
        <taxon>Tracheophyta</taxon>
        <taxon>Spermatophyta</taxon>
        <taxon>Magnoliopsida</taxon>
        <taxon>Proteales</taxon>
        <taxon>Proteaceae</taxon>
        <taxon>Protea</taxon>
    </lineage>
</organism>
<dbReference type="EMBL" id="JAMYWD010000007">
    <property type="protein sequence ID" value="KAJ4965368.1"/>
    <property type="molecule type" value="Genomic_DNA"/>
</dbReference>
<dbReference type="Proteomes" id="UP001141806">
    <property type="component" value="Unassembled WGS sequence"/>
</dbReference>
<evidence type="ECO:0000313" key="1">
    <source>
        <dbReference type="EMBL" id="KAJ4965368.1"/>
    </source>
</evidence>
<reference evidence="1" key="1">
    <citation type="journal article" date="2023" name="Plant J.">
        <title>The genome of the king protea, Protea cynaroides.</title>
        <authorList>
            <person name="Chang J."/>
            <person name="Duong T.A."/>
            <person name="Schoeman C."/>
            <person name="Ma X."/>
            <person name="Roodt D."/>
            <person name="Barker N."/>
            <person name="Li Z."/>
            <person name="Van de Peer Y."/>
            <person name="Mizrachi E."/>
        </authorList>
    </citation>
    <scope>NUCLEOTIDE SEQUENCE</scope>
    <source>
        <tissue evidence="1">Young leaves</tissue>
    </source>
</reference>
<dbReference type="AlphaFoldDB" id="A0A9Q0QMP7"/>
<evidence type="ECO:0000313" key="2">
    <source>
        <dbReference type="Proteomes" id="UP001141806"/>
    </source>
</evidence>
<accession>A0A9Q0QMP7</accession>
<name>A0A9Q0QMP7_9MAGN</name>